<name>A0ABU1CD78_9GAMM</name>
<dbReference type="InterPro" id="IPR010718">
    <property type="entry name" value="DUF1294"/>
</dbReference>
<accession>A0ABU1CD78</accession>
<proteinExistence type="predicted"/>
<dbReference type="RefSeq" id="WP_309262207.1">
    <property type="nucleotide sequence ID" value="NZ_JARUHG010000002.1"/>
</dbReference>
<dbReference type="Proteomes" id="UP001233535">
    <property type="component" value="Unassembled WGS sequence"/>
</dbReference>
<keyword evidence="1" id="KW-0472">Membrane</keyword>
<organism evidence="2 3">
    <name type="scientific">Lysobacter arvi</name>
    <dbReference type="NCBI Taxonomy" id="3038776"/>
    <lineage>
        <taxon>Bacteria</taxon>
        <taxon>Pseudomonadati</taxon>
        <taxon>Pseudomonadota</taxon>
        <taxon>Gammaproteobacteria</taxon>
        <taxon>Lysobacterales</taxon>
        <taxon>Lysobacteraceae</taxon>
        <taxon>Lysobacter</taxon>
    </lineage>
</organism>
<feature type="transmembrane region" description="Helical" evidence="1">
    <location>
        <begin position="74"/>
        <end position="91"/>
    </location>
</feature>
<sequence length="93" mass="9940">MSPVAVVWLGAWLALNVVTVLVYAYDKAIAGGGRRRRVPERTLLTLALLGGSPGALLAMGLLRHKTAKASFRRAMMAIVLLQIAALAFFYVSG</sequence>
<comment type="caution">
    <text evidence="2">The sequence shown here is derived from an EMBL/GenBank/DDBJ whole genome shotgun (WGS) entry which is preliminary data.</text>
</comment>
<reference evidence="2 3" key="1">
    <citation type="submission" date="2023-04" db="EMBL/GenBank/DDBJ databases">
        <title>Lysobacter sp. strain UC isolated from soil sample.</title>
        <authorList>
            <person name="Choksket S."/>
            <person name="Harshvardhan F."/>
            <person name="Rana R."/>
            <person name="Patil P.B."/>
            <person name="Korpole S."/>
        </authorList>
    </citation>
    <scope>NUCLEOTIDE SEQUENCE [LARGE SCALE GENOMIC DNA]</scope>
    <source>
        <strain evidence="2 3">UC</strain>
    </source>
</reference>
<protein>
    <submittedName>
        <fullName evidence="2">DUF1294 domain-containing protein</fullName>
    </submittedName>
</protein>
<feature type="transmembrane region" description="Helical" evidence="1">
    <location>
        <begin position="43"/>
        <end position="62"/>
    </location>
</feature>
<keyword evidence="3" id="KW-1185">Reference proteome</keyword>
<dbReference type="InterPro" id="IPR012156">
    <property type="entry name" value="Cold_shock_CspA"/>
</dbReference>
<evidence type="ECO:0000256" key="1">
    <source>
        <dbReference type="SAM" id="Phobius"/>
    </source>
</evidence>
<evidence type="ECO:0000313" key="2">
    <source>
        <dbReference type="EMBL" id="MDR0183045.1"/>
    </source>
</evidence>
<keyword evidence="1" id="KW-0812">Transmembrane</keyword>
<keyword evidence="1" id="KW-1133">Transmembrane helix</keyword>
<dbReference type="Pfam" id="PF06961">
    <property type="entry name" value="DUF1294"/>
    <property type="match status" value="1"/>
</dbReference>
<dbReference type="EMBL" id="JARUHG010000002">
    <property type="protein sequence ID" value="MDR0183045.1"/>
    <property type="molecule type" value="Genomic_DNA"/>
</dbReference>
<dbReference type="PIRSF" id="PIRSF002599">
    <property type="entry name" value="Cold_shock_A"/>
    <property type="match status" value="1"/>
</dbReference>
<evidence type="ECO:0000313" key="3">
    <source>
        <dbReference type="Proteomes" id="UP001233535"/>
    </source>
</evidence>
<gene>
    <name evidence="2" type="ORF">P8609_08675</name>
</gene>